<evidence type="ECO:0000256" key="3">
    <source>
        <dbReference type="ARBA" id="ARBA00023163"/>
    </source>
</evidence>
<feature type="domain" description="HTH arsR-type" evidence="4">
    <location>
        <begin position="236"/>
        <end position="329"/>
    </location>
</feature>
<dbReference type="SMART" id="SM00418">
    <property type="entry name" value="HTH_ARSR"/>
    <property type="match status" value="1"/>
</dbReference>
<dbReference type="Pfam" id="PF01022">
    <property type="entry name" value="HTH_5"/>
    <property type="match status" value="1"/>
</dbReference>
<evidence type="ECO:0000313" key="6">
    <source>
        <dbReference type="Proteomes" id="UP001597214"/>
    </source>
</evidence>
<dbReference type="PROSITE" id="PS50987">
    <property type="entry name" value="HTH_ARSR_2"/>
    <property type="match status" value="1"/>
</dbReference>
<organism evidence="5 6">
    <name type="scientific">Bacillus salitolerans</name>
    <dbReference type="NCBI Taxonomy" id="1437434"/>
    <lineage>
        <taxon>Bacteria</taxon>
        <taxon>Bacillati</taxon>
        <taxon>Bacillota</taxon>
        <taxon>Bacilli</taxon>
        <taxon>Bacillales</taxon>
        <taxon>Bacillaceae</taxon>
        <taxon>Bacillus</taxon>
    </lineage>
</organism>
<accession>A0ABW4LQL2</accession>
<dbReference type="InterPro" id="IPR045981">
    <property type="entry name" value="DUF5937"/>
</dbReference>
<dbReference type="EMBL" id="JBHUEM010000020">
    <property type="protein sequence ID" value="MFD1737464.1"/>
    <property type="molecule type" value="Genomic_DNA"/>
</dbReference>
<keyword evidence="6" id="KW-1185">Reference proteome</keyword>
<evidence type="ECO:0000259" key="4">
    <source>
        <dbReference type="PROSITE" id="PS50987"/>
    </source>
</evidence>
<dbReference type="InterPro" id="IPR036388">
    <property type="entry name" value="WH-like_DNA-bd_sf"/>
</dbReference>
<evidence type="ECO:0000313" key="5">
    <source>
        <dbReference type="EMBL" id="MFD1737464.1"/>
    </source>
</evidence>
<dbReference type="InterPro" id="IPR011991">
    <property type="entry name" value="ArsR-like_HTH"/>
</dbReference>
<keyword evidence="2" id="KW-0238">DNA-binding</keyword>
<evidence type="ECO:0000256" key="2">
    <source>
        <dbReference type="ARBA" id="ARBA00023125"/>
    </source>
</evidence>
<dbReference type="InterPro" id="IPR001845">
    <property type="entry name" value="HTH_ArsR_DNA-bd_dom"/>
</dbReference>
<dbReference type="NCBIfam" id="NF033788">
    <property type="entry name" value="HTH_metalloreg"/>
    <property type="match status" value="1"/>
</dbReference>
<comment type="caution">
    <text evidence="5">The sequence shown here is derived from an EMBL/GenBank/DDBJ whole genome shotgun (WGS) entry which is preliminary data.</text>
</comment>
<dbReference type="CDD" id="cd00090">
    <property type="entry name" value="HTH_ARSR"/>
    <property type="match status" value="1"/>
</dbReference>
<dbReference type="Proteomes" id="UP001597214">
    <property type="component" value="Unassembled WGS sequence"/>
</dbReference>
<dbReference type="InterPro" id="IPR051081">
    <property type="entry name" value="HTH_MetalResp_TranReg"/>
</dbReference>
<dbReference type="PANTHER" id="PTHR33154:SF33">
    <property type="entry name" value="TRANSCRIPTIONAL REPRESSOR SDPR"/>
    <property type="match status" value="1"/>
</dbReference>
<evidence type="ECO:0000256" key="1">
    <source>
        <dbReference type="ARBA" id="ARBA00023015"/>
    </source>
</evidence>
<dbReference type="InterPro" id="IPR036390">
    <property type="entry name" value="WH_DNA-bd_sf"/>
</dbReference>
<keyword evidence="3" id="KW-0804">Transcription</keyword>
<dbReference type="Pfam" id="PF19361">
    <property type="entry name" value="DUF5937"/>
    <property type="match status" value="1"/>
</dbReference>
<dbReference type="PANTHER" id="PTHR33154">
    <property type="entry name" value="TRANSCRIPTIONAL REGULATOR, ARSR FAMILY"/>
    <property type="match status" value="1"/>
</dbReference>
<gene>
    <name evidence="5" type="ORF">ACFSCX_12960</name>
</gene>
<sequence>MEMVFIELQRWFQKHVHVKYSPFYEMLVSLHVLHEPKHHTHRLKWAKEVCDQLDRNLSKTLYKLGDLSNKWLNILDYLDMLEDKSKQPEEIIDGIRQLNDDKFARLLTGNNSERTLGLSLHTLKSELCEALYDYHQHIFARELYRIEPWLIRSIHEISDGLQIDGGATILSLHPRIGVSEHWIKFYKAETYQYLWKDLDSITLYPSTFVAPHLLVGLDAPHLSIAFHVEIPGNEMKQEYVPEDLLTVLKLISDETRLLILQRLLYHSYCTQQLVDIFGLAPATISKHLKVLEKAKLIFSERRGHYVFYSTNKMQLSLLKVDLDQFFDQPLLSK</sequence>
<reference evidence="6" key="1">
    <citation type="journal article" date="2019" name="Int. J. Syst. Evol. Microbiol.">
        <title>The Global Catalogue of Microorganisms (GCM) 10K type strain sequencing project: providing services to taxonomists for standard genome sequencing and annotation.</title>
        <authorList>
            <consortium name="The Broad Institute Genomics Platform"/>
            <consortium name="The Broad Institute Genome Sequencing Center for Infectious Disease"/>
            <person name="Wu L."/>
            <person name="Ma J."/>
        </authorList>
    </citation>
    <scope>NUCLEOTIDE SEQUENCE [LARGE SCALE GENOMIC DNA]</scope>
    <source>
        <strain evidence="6">CCUG 49339</strain>
    </source>
</reference>
<dbReference type="Gene3D" id="1.10.10.10">
    <property type="entry name" value="Winged helix-like DNA-binding domain superfamily/Winged helix DNA-binding domain"/>
    <property type="match status" value="1"/>
</dbReference>
<dbReference type="SUPFAM" id="SSF46785">
    <property type="entry name" value="Winged helix' DNA-binding domain"/>
    <property type="match status" value="1"/>
</dbReference>
<protein>
    <submittedName>
        <fullName evidence="5">Metalloregulator ArsR/SmtB family transcription factor</fullName>
    </submittedName>
</protein>
<dbReference type="PRINTS" id="PR00778">
    <property type="entry name" value="HTHARSR"/>
</dbReference>
<keyword evidence="1" id="KW-0805">Transcription regulation</keyword>
<name>A0ABW4LQL2_9BACI</name>
<proteinExistence type="predicted"/>
<dbReference type="RefSeq" id="WP_377928672.1">
    <property type="nucleotide sequence ID" value="NZ_JBHUEM010000020.1"/>
</dbReference>